<dbReference type="InterPro" id="IPR011976">
    <property type="entry name" value="Pept_M3B_oligopep-rel"/>
</dbReference>
<sequence length="566" mass="66202">MRFSEFPYERPSIEKVTTEIGTLLTEFKNATSAETQSTLVKKINDIRSNFDSIQMIAHVRHTLDTTDPFYEEEYSFFNKNLPHFTDVETQFFQALLETPFRSELEETFGKQFFKIAESKVKTFSPEVMELLGEENRLTSDYQKLIASAVVPFKGEELTLSKLEKFVLDQDRDTRKRAIEAKFDYFSSKKEVYDELFDNLVKVRHEIATKLGFPSFTDLAYLRWARSGWDKESAAAFRENVRNYLVPLVSKLVEGQRQRLGIDKVKVYDEKVQFESGNPVPQGDADWIVEQGRQLYSELSEDTKNFYNEMTEKGLFDLLNKKGKANIGYCTYFAKEKVPFVFANFNGTSNDVRVLIHEVGHAFQAYSTLKSQEIPEYFFPTMEGSEIFSMSMELFIFPWAHLFFKEDADKHRFFHLVDSLIKLPKMCVGDEFQEEVYANPSLTPEERRQLWSRLEKKYMPYRDNDQITHLEEGGAWQEIPHIYEVPFYYLDYALAQVCAFQLWDKSTENWDDAWDTYVKLCKIGGSKSFTELLEEGQLSSPFEEQTFIDLTSFLSEKMESLKVPVQQ</sequence>
<evidence type="ECO:0000313" key="8">
    <source>
        <dbReference type="EMBL" id="MBE4907693.1"/>
    </source>
</evidence>
<comment type="cofactor">
    <cofactor evidence="6">
        <name>Zn(2+)</name>
        <dbReference type="ChEBI" id="CHEBI:29105"/>
    </cofactor>
    <text evidence="6">Binds 1 zinc ion.</text>
</comment>
<evidence type="ECO:0000259" key="7">
    <source>
        <dbReference type="Pfam" id="PF01432"/>
    </source>
</evidence>
<evidence type="ECO:0000256" key="2">
    <source>
        <dbReference type="ARBA" id="ARBA00022723"/>
    </source>
</evidence>
<dbReference type="Pfam" id="PF01432">
    <property type="entry name" value="Peptidase_M3"/>
    <property type="match status" value="1"/>
</dbReference>
<dbReference type="InterPro" id="IPR001567">
    <property type="entry name" value="Pept_M3A_M3B_dom"/>
</dbReference>
<comment type="caution">
    <text evidence="8">The sequence shown here is derived from an EMBL/GenBank/DDBJ whole genome shotgun (WGS) entry which is preliminary data.</text>
</comment>
<keyword evidence="1 6" id="KW-0645">Protease</keyword>
<keyword evidence="2 6" id="KW-0479">Metal-binding</keyword>
<accession>A0ABR9QGU1</accession>
<evidence type="ECO:0000256" key="5">
    <source>
        <dbReference type="ARBA" id="ARBA00023049"/>
    </source>
</evidence>
<dbReference type="Proteomes" id="UP001516662">
    <property type="component" value="Unassembled WGS sequence"/>
</dbReference>
<dbReference type="CDD" id="cd09606">
    <property type="entry name" value="M3B_PepF"/>
    <property type="match status" value="1"/>
</dbReference>
<keyword evidence="4 6" id="KW-0862">Zinc</keyword>
<protein>
    <submittedName>
        <fullName evidence="8">M3 family oligoendopeptidase</fullName>
    </submittedName>
</protein>
<dbReference type="Gene3D" id="1.10.1370.30">
    <property type="match status" value="1"/>
</dbReference>
<keyword evidence="5 6" id="KW-0482">Metalloprotease</keyword>
<dbReference type="SUPFAM" id="SSF55486">
    <property type="entry name" value="Metalloproteases ('zincins'), catalytic domain"/>
    <property type="match status" value="1"/>
</dbReference>
<keyword evidence="9" id="KW-1185">Reference proteome</keyword>
<dbReference type="InterPro" id="IPR045090">
    <property type="entry name" value="Pept_M3A_M3B"/>
</dbReference>
<dbReference type="EMBL" id="JADCLJ010000015">
    <property type="protein sequence ID" value="MBE4907693.1"/>
    <property type="molecule type" value="Genomic_DNA"/>
</dbReference>
<evidence type="ECO:0000256" key="3">
    <source>
        <dbReference type="ARBA" id="ARBA00022801"/>
    </source>
</evidence>
<name>A0ABR9QGU1_9BACI</name>
<evidence type="ECO:0000256" key="4">
    <source>
        <dbReference type="ARBA" id="ARBA00022833"/>
    </source>
</evidence>
<dbReference type="PANTHER" id="PTHR11804:SF28">
    <property type="entry name" value="OLIGOENDOPEPTIDASE F"/>
    <property type="match status" value="1"/>
</dbReference>
<reference evidence="8 9" key="1">
    <citation type="submission" date="2020-10" db="EMBL/GenBank/DDBJ databases">
        <title>Bacillus sp. HD4P25, an endophyte from a halophyte.</title>
        <authorList>
            <person name="Sun J.-Q."/>
        </authorList>
    </citation>
    <scope>NUCLEOTIDE SEQUENCE [LARGE SCALE GENOMIC DNA]</scope>
    <source>
        <strain evidence="8 9">YIM 93174</strain>
    </source>
</reference>
<evidence type="ECO:0000256" key="1">
    <source>
        <dbReference type="ARBA" id="ARBA00022670"/>
    </source>
</evidence>
<proteinExistence type="inferred from homology"/>
<gene>
    <name evidence="8" type="ORF">IMZ08_06455</name>
</gene>
<feature type="domain" description="Peptidase M3A/M3B catalytic" evidence="7">
    <location>
        <begin position="168"/>
        <end position="543"/>
    </location>
</feature>
<dbReference type="RefSeq" id="WP_193535173.1">
    <property type="nucleotide sequence ID" value="NZ_JADCLJ010000015.1"/>
</dbReference>
<comment type="similarity">
    <text evidence="6">Belongs to the peptidase M3 family.</text>
</comment>
<evidence type="ECO:0000256" key="6">
    <source>
        <dbReference type="RuleBase" id="RU003435"/>
    </source>
</evidence>
<organism evidence="8 9">
    <name type="scientific">Litchfieldia luteola</name>
    <dbReference type="NCBI Taxonomy" id="682179"/>
    <lineage>
        <taxon>Bacteria</taxon>
        <taxon>Bacillati</taxon>
        <taxon>Bacillota</taxon>
        <taxon>Bacilli</taxon>
        <taxon>Bacillales</taxon>
        <taxon>Bacillaceae</taxon>
        <taxon>Litchfieldia</taxon>
    </lineage>
</organism>
<dbReference type="NCBIfam" id="TIGR02289">
    <property type="entry name" value="M3_not_pepF"/>
    <property type="match status" value="1"/>
</dbReference>
<evidence type="ECO:0000313" key="9">
    <source>
        <dbReference type="Proteomes" id="UP001516662"/>
    </source>
</evidence>
<keyword evidence="3 6" id="KW-0378">Hydrolase</keyword>
<dbReference type="PANTHER" id="PTHR11804">
    <property type="entry name" value="PROTEASE M3 THIMET OLIGOPEPTIDASE-RELATED"/>
    <property type="match status" value="1"/>
</dbReference>